<evidence type="ECO:0000313" key="2">
    <source>
        <dbReference type="EMBL" id="CAK0874494.1"/>
    </source>
</evidence>
<dbReference type="EMBL" id="CAUYUJ010017399">
    <property type="protein sequence ID" value="CAK0874494.1"/>
    <property type="molecule type" value="Genomic_DNA"/>
</dbReference>
<organism evidence="2 3">
    <name type="scientific">Prorocentrum cordatum</name>
    <dbReference type="NCBI Taxonomy" id="2364126"/>
    <lineage>
        <taxon>Eukaryota</taxon>
        <taxon>Sar</taxon>
        <taxon>Alveolata</taxon>
        <taxon>Dinophyceae</taxon>
        <taxon>Prorocentrales</taxon>
        <taxon>Prorocentraceae</taxon>
        <taxon>Prorocentrum</taxon>
    </lineage>
</organism>
<keyword evidence="3" id="KW-1185">Reference proteome</keyword>
<sequence length="764" mass="83999">MARALDTPFLQCLVRYDADPNFQWHRRVLLVKGDAQKWIWLTPDGEVAFADLAGFRVLALRRSGHFPPRHAGNIYYTFDDVPPEDMQAYLQEARALAGIPGFAVEGVPGLPGDKWYVCDPTSSHFGEEVPQQALENEETLVRRGDVGLLWLDDVWLHSVRVPEGGSFDLYLARARGGAGRGPRVVGDDRDPDGGGFIDFRDSVRRMKEATIPGWPLQGRRAAKEAILALRDGGQSNWEEHRATWLRRSGVAERGNVAREHRMICVALQMMQQFDRLDLFNIAGAEYLIRRLKQLEAAARKNPRAPDCEGLELTLDTAVDDTGGMVLPEFDGWVGDQARARALTMKANRQWQEERAAAQPKAPPKGSKGGGADGGNGFFSVALVNAVFERCVAEYGPRLAGLRPRGALQELLKSDSLYGGAPCKVVPYGESKLKFWPSTVAPRDVGEVCPKFVAGAFRGPDAYIRKPDRVVERGLELEPPVTPCWDVRLAGGPCLRKKFLLGFAGRGLVGVRRRIRSRVGCFFVEKKGGWSRLVVDARGVYRARWAPPRAALGAPAALGEQDWSDAALAEAGWRVPDGSPPQVFGASLDLQDSFYQFFAERVAEDFGMDFPERAADHGVAHIWSPDGPSPVDPDELVFPVLRGVAMGWSWALWAVRSSVTCWVVDALPGGARRLVLDEQPAPVAAPSRPTGSVYVDDVSILGPSSSDVGGALEATKRKLDSLGVAYHEVEGPSNHFSTVGVQYDGERRRLRHSDHRSWRLYLACG</sequence>
<reference evidence="2" key="1">
    <citation type="submission" date="2023-10" db="EMBL/GenBank/DDBJ databases">
        <authorList>
            <person name="Chen Y."/>
            <person name="Shah S."/>
            <person name="Dougan E. K."/>
            <person name="Thang M."/>
            <person name="Chan C."/>
        </authorList>
    </citation>
    <scope>NUCLEOTIDE SEQUENCE [LARGE SCALE GENOMIC DNA]</scope>
</reference>
<comment type="caution">
    <text evidence="2">The sequence shown here is derived from an EMBL/GenBank/DDBJ whole genome shotgun (WGS) entry which is preliminary data.</text>
</comment>
<protein>
    <recommendedName>
        <fullName evidence="4">RNA-directed RNA polymerase</fullName>
    </recommendedName>
</protein>
<feature type="compositionally biased region" description="Low complexity" evidence="1">
    <location>
        <begin position="356"/>
        <end position="365"/>
    </location>
</feature>
<evidence type="ECO:0000256" key="1">
    <source>
        <dbReference type="SAM" id="MobiDB-lite"/>
    </source>
</evidence>
<feature type="region of interest" description="Disordered" evidence="1">
    <location>
        <begin position="348"/>
        <end position="370"/>
    </location>
</feature>
<accession>A0ABN9VMC4</accession>
<gene>
    <name evidence="2" type="ORF">PCOR1329_LOCUS59377</name>
</gene>
<evidence type="ECO:0000313" key="3">
    <source>
        <dbReference type="Proteomes" id="UP001189429"/>
    </source>
</evidence>
<evidence type="ECO:0008006" key="4">
    <source>
        <dbReference type="Google" id="ProtNLM"/>
    </source>
</evidence>
<proteinExistence type="predicted"/>
<dbReference type="Proteomes" id="UP001189429">
    <property type="component" value="Unassembled WGS sequence"/>
</dbReference>
<name>A0ABN9VMC4_9DINO</name>
<feature type="non-terminal residue" evidence="2">
    <location>
        <position position="764"/>
    </location>
</feature>